<dbReference type="InterPro" id="IPR036950">
    <property type="entry name" value="PBP_transglycosylase"/>
</dbReference>
<evidence type="ECO:0000256" key="8">
    <source>
        <dbReference type="ARBA" id="ARBA00022679"/>
    </source>
</evidence>
<evidence type="ECO:0000259" key="19">
    <source>
        <dbReference type="Pfam" id="PF00905"/>
    </source>
</evidence>
<keyword evidence="6" id="KW-0645">Protease</keyword>
<dbReference type="GO" id="GO:0008658">
    <property type="term" value="F:penicillin binding"/>
    <property type="evidence" value="ECO:0007669"/>
    <property type="project" value="InterPro"/>
</dbReference>
<dbReference type="InterPro" id="IPR001460">
    <property type="entry name" value="PCN-bd_Tpept"/>
</dbReference>
<dbReference type="NCBIfam" id="TIGR02074">
    <property type="entry name" value="PBP_1a_fam"/>
    <property type="match status" value="1"/>
</dbReference>
<feature type="transmembrane region" description="Helical" evidence="18">
    <location>
        <begin position="29"/>
        <end position="56"/>
    </location>
</feature>
<dbReference type="PANTHER" id="PTHR32282:SF11">
    <property type="entry name" value="PENICILLIN-BINDING PROTEIN 1B"/>
    <property type="match status" value="1"/>
</dbReference>
<evidence type="ECO:0000256" key="9">
    <source>
        <dbReference type="ARBA" id="ARBA00022801"/>
    </source>
</evidence>
<comment type="catalytic activity">
    <reaction evidence="15">
        <text>Preferential cleavage: (Ac)2-L-Lys-D-Ala-|-D-Ala. Also transpeptidation of peptidyl-alanyl moieties that are N-acyl substituents of D-alanine.</text>
        <dbReference type="EC" id="3.4.16.4"/>
    </reaction>
</comment>
<dbReference type="EMBL" id="MHCX01000048">
    <property type="protein sequence ID" value="OGY28571.1"/>
    <property type="molecule type" value="Genomic_DNA"/>
</dbReference>
<evidence type="ECO:0000256" key="14">
    <source>
        <dbReference type="ARBA" id="ARBA00023316"/>
    </source>
</evidence>
<keyword evidence="12 18" id="KW-0472">Membrane</keyword>
<evidence type="ECO:0000256" key="7">
    <source>
        <dbReference type="ARBA" id="ARBA00022676"/>
    </source>
</evidence>
<dbReference type="Proteomes" id="UP000177821">
    <property type="component" value="Unassembled WGS sequence"/>
</dbReference>
<dbReference type="InterPro" id="IPR013783">
    <property type="entry name" value="Ig-like_fold"/>
</dbReference>
<dbReference type="InterPro" id="IPR023346">
    <property type="entry name" value="Lysozyme-like_dom_sf"/>
</dbReference>
<evidence type="ECO:0000256" key="10">
    <source>
        <dbReference type="ARBA" id="ARBA00022960"/>
    </source>
</evidence>
<dbReference type="Pfam" id="PF00905">
    <property type="entry name" value="Transpeptidase"/>
    <property type="match status" value="1"/>
</dbReference>
<dbReference type="SUPFAM" id="SSF56601">
    <property type="entry name" value="beta-lactamase/transpeptidase-like"/>
    <property type="match status" value="1"/>
</dbReference>
<dbReference type="GO" id="GO:0005886">
    <property type="term" value="C:plasma membrane"/>
    <property type="evidence" value="ECO:0007669"/>
    <property type="project" value="UniProtKB-SubCell"/>
</dbReference>
<organism evidence="21 22">
    <name type="scientific">Candidatus Woykebacteria bacterium RIFCSPHIGHO2_02_FULL_43_16b</name>
    <dbReference type="NCBI Taxonomy" id="1802601"/>
    <lineage>
        <taxon>Bacteria</taxon>
        <taxon>Candidatus Woykeibacteriota</taxon>
    </lineage>
</organism>
<keyword evidence="10" id="KW-0133">Cell shape</keyword>
<evidence type="ECO:0000256" key="15">
    <source>
        <dbReference type="ARBA" id="ARBA00034000"/>
    </source>
</evidence>
<evidence type="ECO:0000256" key="16">
    <source>
        <dbReference type="ARBA" id="ARBA00049902"/>
    </source>
</evidence>
<dbReference type="GO" id="GO:0009252">
    <property type="term" value="P:peptidoglycan biosynthetic process"/>
    <property type="evidence" value="ECO:0007669"/>
    <property type="project" value="UniProtKB-KW"/>
</dbReference>
<protein>
    <submittedName>
        <fullName evidence="21">Uncharacterized protein</fullName>
    </submittedName>
</protein>
<feature type="domain" description="Glycosyl transferase family 51" evidence="20">
    <location>
        <begin position="81"/>
        <end position="258"/>
    </location>
</feature>
<keyword evidence="4" id="KW-1003">Cell membrane</keyword>
<evidence type="ECO:0000256" key="1">
    <source>
        <dbReference type="ARBA" id="ARBA00004236"/>
    </source>
</evidence>
<dbReference type="InterPro" id="IPR050396">
    <property type="entry name" value="Glycosyltr_51/Transpeptidase"/>
</dbReference>
<gene>
    <name evidence="21" type="ORF">A3J50_04025</name>
</gene>
<accession>A0A1G1WLU7</accession>
<evidence type="ECO:0000259" key="20">
    <source>
        <dbReference type="Pfam" id="PF00912"/>
    </source>
</evidence>
<name>A0A1G1WLU7_9BACT</name>
<evidence type="ECO:0000256" key="3">
    <source>
        <dbReference type="ARBA" id="ARBA00007739"/>
    </source>
</evidence>
<evidence type="ECO:0000256" key="4">
    <source>
        <dbReference type="ARBA" id="ARBA00022475"/>
    </source>
</evidence>
<keyword evidence="7" id="KW-0328">Glycosyltransferase</keyword>
<evidence type="ECO:0000256" key="13">
    <source>
        <dbReference type="ARBA" id="ARBA00023268"/>
    </source>
</evidence>
<dbReference type="FunFam" id="1.10.3810.10:FF:000001">
    <property type="entry name" value="Penicillin-binding protein 1A"/>
    <property type="match status" value="1"/>
</dbReference>
<comment type="catalytic activity">
    <reaction evidence="16">
        <text>[GlcNAc-(1-&gt;4)-Mur2Ac(oyl-L-Ala-gamma-D-Glu-L-Lys-D-Ala-D-Ala)](n)-di-trans,octa-cis-undecaprenyl diphosphate + beta-D-GlcNAc-(1-&gt;4)-Mur2Ac(oyl-L-Ala-gamma-D-Glu-L-Lys-D-Ala-D-Ala)-di-trans,octa-cis-undecaprenyl diphosphate = [GlcNAc-(1-&gt;4)-Mur2Ac(oyl-L-Ala-gamma-D-Glu-L-Lys-D-Ala-D-Ala)](n+1)-di-trans,octa-cis-undecaprenyl diphosphate + di-trans,octa-cis-undecaprenyl diphosphate + H(+)</text>
        <dbReference type="Rhea" id="RHEA:23708"/>
        <dbReference type="Rhea" id="RHEA-COMP:9602"/>
        <dbReference type="Rhea" id="RHEA-COMP:9603"/>
        <dbReference type="ChEBI" id="CHEBI:15378"/>
        <dbReference type="ChEBI" id="CHEBI:58405"/>
        <dbReference type="ChEBI" id="CHEBI:60033"/>
        <dbReference type="ChEBI" id="CHEBI:78435"/>
        <dbReference type="EC" id="2.4.99.28"/>
    </reaction>
</comment>
<keyword evidence="14" id="KW-0961">Cell wall biogenesis/degradation</keyword>
<dbReference type="InterPro" id="IPR001264">
    <property type="entry name" value="Glyco_trans_51"/>
</dbReference>
<dbReference type="GO" id="GO:0030288">
    <property type="term" value="C:outer membrane-bounded periplasmic space"/>
    <property type="evidence" value="ECO:0007669"/>
    <property type="project" value="TreeGrafter"/>
</dbReference>
<dbReference type="GO" id="GO:0006508">
    <property type="term" value="P:proteolysis"/>
    <property type="evidence" value="ECO:0007669"/>
    <property type="project" value="UniProtKB-KW"/>
</dbReference>
<dbReference type="GO" id="GO:0071555">
    <property type="term" value="P:cell wall organization"/>
    <property type="evidence" value="ECO:0007669"/>
    <property type="project" value="UniProtKB-KW"/>
</dbReference>
<dbReference type="GO" id="GO:0008360">
    <property type="term" value="P:regulation of cell shape"/>
    <property type="evidence" value="ECO:0007669"/>
    <property type="project" value="UniProtKB-KW"/>
</dbReference>
<keyword evidence="13" id="KW-0511">Multifunctional enzyme</keyword>
<evidence type="ECO:0000256" key="2">
    <source>
        <dbReference type="ARBA" id="ARBA00007090"/>
    </source>
</evidence>
<evidence type="ECO:0000256" key="11">
    <source>
        <dbReference type="ARBA" id="ARBA00022984"/>
    </source>
</evidence>
<evidence type="ECO:0000256" key="12">
    <source>
        <dbReference type="ARBA" id="ARBA00023136"/>
    </source>
</evidence>
<comment type="caution">
    <text evidence="21">The sequence shown here is derived from an EMBL/GenBank/DDBJ whole genome shotgun (WGS) entry which is preliminary data.</text>
</comment>
<dbReference type="GO" id="GO:0008955">
    <property type="term" value="F:peptidoglycan glycosyltransferase activity"/>
    <property type="evidence" value="ECO:0007669"/>
    <property type="project" value="UniProtKB-EC"/>
</dbReference>
<evidence type="ECO:0000256" key="6">
    <source>
        <dbReference type="ARBA" id="ARBA00022670"/>
    </source>
</evidence>
<keyword evidence="8" id="KW-0808">Transferase</keyword>
<keyword evidence="5" id="KW-0121">Carboxypeptidase</keyword>
<proteinExistence type="inferred from homology"/>
<dbReference type="SUPFAM" id="SSF53955">
    <property type="entry name" value="Lysozyme-like"/>
    <property type="match status" value="1"/>
</dbReference>
<dbReference type="GO" id="GO:0009002">
    <property type="term" value="F:serine-type D-Ala-D-Ala carboxypeptidase activity"/>
    <property type="evidence" value="ECO:0007669"/>
    <property type="project" value="UniProtKB-EC"/>
</dbReference>
<feature type="region of interest" description="Disordered" evidence="17">
    <location>
        <begin position="730"/>
        <end position="759"/>
    </location>
</feature>
<sequence length="839" mass="92642">MVYSSFPSSPQRAYRNIFGKRSRNRKIKILSALIMTGFVFFIAGLLGLVIAFGVVAKDLPSPNKLKTRDVELSTKIFDRNGELLYDIYGDQNRTLVTLDKVPKDLQHATLAIEDKNFYKHEGFDFLGIGRAFMNVVINRDFSGGGGSTLTQQLVKNALLSNEQTFIRKFKELILALLIEQKYTKDEILQMYLNEVPYGGTAAGIEAASYNYFGKSVKDLTLVESAVLSGLPQKPTTYSPFGSNPDAYITRTKDVLRRMREDGYITKDQEEQAKNEIEGLKFAQQGGNIRAPHFVMYVREELVKRFGEKTVLTGGLQVTTSLDLKVQDKVQEAVTKELSKPEYQRLKVGNGAAVVQDPKTGEVLAMVGSMDYFNTEKDGNYNVATALRQPGSSIKPINYVTGFKKGYTPATMFIDKETEFSNGEGQPPYKPRNYDSKFHGPVQIRYALGNSYNLPAVKMLYTNGVKEMLTTAKDMGINTLTDESRYGLSLTLGGGEVKLLELTNAYSVFANGGVRVDPVSILRVVSAQGKVLEEYKQTKGRQVLAPEHAYLINDILSDQSAKYDAFGVGAATNILGVKGHKVAAKTGTTDDIKDNWTMGYTASYTVGVWTGNNDGTPMASGLVSGITGAAPIWHSIMVEVLKDKKLEEFTKPAGIVQMEIDKVSGMKPGPYSEKRTEYFAKWQVPQREDDMHKKIRICKPTGKLVTDSCPPEEIEEKVFLVLYDPVTKQSCDPCPPGDSDTSYYNPTGKEEPLVSISKPDPGDNLKREFEVVADIKSPYTLTKVEFMFDNIVVATSTTPPFQYTYTVDKGAPAGKHTISVKATDSAGNVGADEVEIALLD</sequence>
<feature type="domain" description="Penicillin-binding protein transpeptidase" evidence="19">
    <location>
        <begin position="350"/>
        <end position="602"/>
    </location>
</feature>
<dbReference type="Gene3D" id="2.60.40.10">
    <property type="entry name" value="Immunoglobulins"/>
    <property type="match status" value="1"/>
</dbReference>
<dbReference type="InterPro" id="IPR012338">
    <property type="entry name" value="Beta-lactam/transpept-like"/>
</dbReference>
<dbReference type="Pfam" id="PF17957">
    <property type="entry name" value="Big_7"/>
    <property type="match status" value="1"/>
</dbReference>
<comment type="similarity">
    <text evidence="2">In the C-terminal section; belongs to the transpeptidase family.</text>
</comment>
<evidence type="ECO:0000313" key="22">
    <source>
        <dbReference type="Proteomes" id="UP000177821"/>
    </source>
</evidence>
<dbReference type="PANTHER" id="PTHR32282">
    <property type="entry name" value="BINDING PROTEIN TRANSPEPTIDASE, PUTATIVE-RELATED"/>
    <property type="match status" value="1"/>
</dbReference>
<comment type="similarity">
    <text evidence="3">In the N-terminal section; belongs to the glycosyltransferase 51 family.</text>
</comment>
<keyword evidence="18" id="KW-0812">Transmembrane</keyword>
<dbReference type="Gene3D" id="1.10.3810.10">
    <property type="entry name" value="Biosynthetic peptidoglycan transglycosylase-like"/>
    <property type="match status" value="1"/>
</dbReference>
<evidence type="ECO:0000256" key="18">
    <source>
        <dbReference type="SAM" id="Phobius"/>
    </source>
</evidence>
<keyword evidence="9" id="KW-0378">Hydrolase</keyword>
<dbReference type="Gene3D" id="3.40.710.10">
    <property type="entry name" value="DD-peptidase/beta-lactamase superfamily"/>
    <property type="match status" value="1"/>
</dbReference>
<evidence type="ECO:0000256" key="17">
    <source>
        <dbReference type="SAM" id="MobiDB-lite"/>
    </source>
</evidence>
<comment type="subcellular location">
    <subcellularLocation>
        <location evidence="1">Cell membrane</location>
    </subcellularLocation>
</comment>
<keyword evidence="18" id="KW-1133">Transmembrane helix</keyword>
<dbReference type="AlphaFoldDB" id="A0A1G1WLU7"/>
<keyword evidence="11" id="KW-0573">Peptidoglycan synthesis</keyword>
<reference evidence="21 22" key="1">
    <citation type="journal article" date="2016" name="Nat. Commun.">
        <title>Thousands of microbial genomes shed light on interconnected biogeochemical processes in an aquifer system.</title>
        <authorList>
            <person name="Anantharaman K."/>
            <person name="Brown C.T."/>
            <person name="Hug L.A."/>
            <person name="Sharon I."/>
            <person name="Castelle C.J."/>
            <person name="Probst A.J."/>
            <person name="Thomas B.C."/>
            <person name="Singh A."/>
            <person name="Wilkins M.J."/>
            <person name="Karaoz U."/>
            <person name="Brodie E.L."/>
            <person name="Williams K.H."/>
            <person name="Hubbard S.S."/>
            <person name="Banfield J.F."/>
        </authorList>
    </citation>
    <scope>NUCLEOTIDE SEQUENCE [LARGE SCALE GENOMIC DNA]</scope>
</reference>
<evidence type="ECO:0000313" key="21">
    <source>
        <dbReference type="EMBL" id="OGY28571.1"/>
    </source>
</evidence>
<dbReference type="Pfam" id="PF00912">
    <property type="entry name" value="Transgly"/>
    <property type="match status" value="1"/>
</dbReference>
<evidence type="ECO:0000256" key="5">
    <source>
        <dbReference type="ARBA" id="ARBA00022645"/>
    </source>
</evidence>